<evidence type="ECO:0008006" key="2">
    <source>
        <dbReference type="Google" id="ProtNLM"/>
    </source>
</evidence>
<reference evidence="1" key="1">
    <citation type="journal article" date="2020" name="Nature">
        <title>Giant virus diversity and host interactions through global metagenomics.</title>
        <authorList>
            <person name="Schulz F."/>
            <person name="Roux S."/>
            <person name="Paez-Espino D."/>
            <person name="Jungbluth S."/>
            <person name="Walsh D.A."/>
            <person name="Denef V.J."/>
            <person name="McMahon K.D."/>
            <person name="Konstantinidis K.T."/>
            <person name="Eloe-Fadrosh E.A."/>
            <person name="Kyrpides N.C."/>
            <person name="Woyke T."/>
        </authorList>
    </citation>
    <scope>NUCLEOTIDE SEQUENCE</scope>
    <source>
        <strain evidence="1">GVMAG-M-3300009185-7</strain>
    </source>
</reference>
<proteinExistence type="predicted"/>
<sequence length="78" mass="9316">MKEKLDKLETNEHIQIHGIIKKYTENTTKAPNGIFVSSEHLPLECLQEMEKYILFCIDQKARMDEDLKTRKTYERMVE</sequence>
<protein>
    <recommendedName>
        <fullName evidence="2">NET domain-containing protein</fullName>
    </recommendedName>
</protein>
<evidence type="ECO:0000313" key="1">
    <source>
        <dbReference type="EMBL" id="QHS86076.1"/>
    </source>
</evidence>
<dbReference type="EMBL" id="MN739050">
    <property type="protein sequence ID" value="QHS86076.1"/>
    <property type="molecule type" value="Genomic_DNA"/>
</dbReference>
<name>A0A6C0B1W6_9ZZZZ</name>
<accession>A0A6C0B1W6</accession>
<dbReference type="AlphaFoldDB" id="A0A6C0B1W6"/>
<organism evidence="1">
    <name type="scientific">viral metagenome</name>
    <dbReference type="NCBI Taxonomy" id="1070528"/>
    <lineage>
        <taxon>unclassified sequences</taxon>
        <taxon>metagenomes</taxon>
        <taxon>organismal metagenomes</taxon>
    </lineage>
</organism>